<sequence length="59" mass="6715">MSPRTGRPKAENPKDVQLKIRADAQTMQDLEFCCQKLNKTKSDVIRLGIQKVKAEAEKE</sequence>
<proteinExistence type="predicted"/>
<reference evidence="1" key="1">
    <citation type="journal article" date="2021" name="Proc. Natl. Acad. Sci. U.S.A.">
        <title>A Catalog of Tens of Thousands of Viruses from Human Metagenomes Reveals Hidden Associations with Chronic Diseases.</title>
        <authorList>
            <person name="Tisza M.J."/>
            <person name="Buck C.B."/>
        </authorList>
    </citation>
    <scope>NUCLEOTIDE SEQUENCE</scope>
    <source>
        <strain evidence="1">CtJLD79</strain>
    </source>
</reference>
<accession>A0A8S5RFG8</accession>
<evidence type="ECO:0000313" key="1">
    <source>
        <dbReference type="EMBL" id="DAE29732.1"/>
    </source>
</evidence>
<name>A0A8S5RFG8_9VIRU</name>
<organism evidence="1">
    <name type="scientific">virus sp. ctJLD79</name>
    <dbReference type="NCBI Taxonomy" id="2827987"/>
    <lineage>
        <taxon>Viruses</taxon>
    </lineage>
</organism>
<protein>
    <recommendedName>
        <fullName evidence="2">CopG family transcriptional regulator</fullName>
    </recommendedName>
</protein>
<evidence type="ECO:0008006" key="2">
    <source>
        <dbReference type="Google" id="ProtNLM"/>
    </source>
</evidence>
<dbReference type="EMBL" id="BK059097">
    <property type="protein sequence ID" value="DAE29732.1"/>
    <property type="molecule type" value="Genomic_DNA"/>
</dbReference>